<dbReference type="PANTHER" id="PTHR46130:SF3">
    <property type="entry name" value="CHROMOSOME UNDETERMINED SCAFFOLD_33, WHOLE GENOME SHOTGUN SEQUENCE"/>
    <property type="match status" value="1"/>
</dbReference>
<dbReference type="GO" id="GO:0005615">
    <property type="term" value="C:extracellular space"/>
    <property type="evidence" value="ECO:0007669"/>
    <property type="project" value="TreeGrafter"/>
</dbReference>
<dbReference type="GO" id="GO:0006508">
    <property type="term" value="P:proteolysis"/>
    <property type="evidence" value="ECO:0007669"/>
    <property type="project" value="TreeGrafter"/>
</dbReference>
<dbReference type="GO" id="GO:0007166">
    <property type="term" value="P:cell surface receptor signaling pathway"/>
    <property type="evidence" value="ECO:0007669"/>
    <property type="project" value="TreeGrafter"/>
</dbReference>
<keyword evidence="2" id="KW-0677">Repeat</keyword>
<keyword evidence="1" id="KW-0732">Signal</keyword>
<organism evidence="4 5">
    <name type="scientific">Perkinsus olseni</name>
    <name type="common">Perkinsus atlanticus</name>
    <dbReference type="NCBI Taxonomy" id="32597"/>
    <lineage>
        <taxon>Eukaryota</taxon>
        <taxon>Sar</taxon>
        <taxon>Alveolata</taxon>
        <taxon>Perkinsozoa</taxon>
        <taxon>Perkinsea</taxon>
        <taxon>Perkinsida</taxon>
        <taxon>Perkinsidae</taxon>
        <taxon>Perkinsus</taxon>
    </lineage>
</organism>
<evidence type="ECO:0000313" key="5">
    <source>
        <dbReference type="Proteomes" id="UP000553632"/>
    </source>
</evidence>
<name>A0A7J6PWN0_PEROL</name>
<dbReference type="AlphaFoldDB" id="A0A7J6PWN0"/>
<evidence type="ECO:0000313" key="4">
    <source>
        <dbReference type="EMBL" id="KAF4700061.1"/>
    </source>
</evidence>
<accession>A0A7J6PWN0</accession>
<reference evidence="4 5" key="1">
    <citation type="submission" date="2020-04" db="EMBL/GenBank/DDBJ databases">
        <title>Perkinsus olseni comparative genomics.</title>
        <authorList>
            <person name="Bogema D.R."/>
        </authorList>
    </citation>
    <scope>NUCLEOTIDE SEQUENCE [LARGE SCALE GENOMIC DNA]</scope>
    <source>
        <strain evidence="4 5">ATCC PRA-207</strain>
    </source>
</reference>
<dbReference type="Pfam" id="PF13948">
    <property type="entry name" value="DUF4215"/>
    <property type="match status" value="2"/>
</dbReference>
<dbReference type="Proteomes" id="UP000553632">
    <property type="component" value="Unassembled WGS sequence"/>
</dbReference>
<comment type="caution">
    <text evidence="4">The sequence shown here is derived from an EMBL/GenBank/DDBJ whole genome shotgun (WGS) entry which is preliminary data.</text>
</comment>
<protein>
    <submittedName>
        <fullName evidence="4">Uncharacterized protein</fullName>
    </submittedName>
</protein>
<evidence type="ECO:0000256" key="2">
    <source>
        <dbReference type="ARBA" id="ARBA00022737"/>
    </source>
</evidence>
<evidence type="ECO:0000256" key="3">
    <source>
        <dbReference type="ARBA" id="ARBA00023157"/>
    </source>
</evidence>
<keyword evidence="5" id="KW-1185">Reference proteome</keyword>
<sequence length="1081" mass="116761">VLNGVPSSGCNNNCSVSRGYECSPDNLCRPLCGNGLLDVDEECDDGGRMDGDGCDHDCVVEPCVSLRIDEDAHDELQSGWGFEVAKRDCGDGRRHFEEACDDGNSLSGDGCDAACQVEEGFVCFGGDYYNGDVCVYQRDDAVTSGCRKIQLPSLSPSLEPCTGLLTVSDHTMTSRKRMVLDFQLPDNGTVAVVDLHHIRPAVMVFDRTTHPEYIALNVSMTPLPVHRRGMVESRRHSSSVREDYEGSFQVWNYPEGQLLSNTTVVRDGLKSFPVNLSSMISGTAFALDEGVNQLRVWATGRMKIAPTLRLFLYTAICGDGHRTEPFEVCDDANTDSNDGCDYPACTPSSAISSGTRHGYVCSGGTFTTRDFCSVSFIFIDCPGGCHDFGMESHSGVDAVARLRTGKLTIQVEAEAMVRVVHSTTTAEQQNCTVSADVAGLHPRLKLALRVVVTELLKDMAKSATLEDLIPRAQCLAAPGYVCMGGGCSRGPTRALSVGCRGYHCARHTRAQNVDGGMVAISSGAEFANVTSVLRVATEDITHVLIVEQCNLEKVSLSREGRDAQLCFPQEQALVQWNYTGMFYLTPSSPAARLHLLIGSDSLYFSGNSKPPGREIEGYKDDAGAQELRDAWVTDFLALLEHQLVAALYFYGSASITVLIALAKMRAKIKSVAKAFNVKDIIITATILPPMSIRRSEAAITELPVFAKIILERMAVSADLRPYYALTEPSMTFSGSLNLALFYIGRTYSETVESLKGTGTIDEHKAREALPSLATHCQVVKELLEMLEESDKLCAATVSSTVTASDAVRDSSSIELSAPQICGDGIHVLGEECDGASVGCSSKECTVLPSYACIGSSYGARRSRCMPINMDGSIYCKHRSCSSLSIEQGPLNGSLVVGRSGSVSAFEKAHIHVKLARGARAVLGWLQPTTGIGWQCGVGRLDLFGDALGVGRRALGTLVKSRQTKALREILSLGGPYHPGLATNVSWSMMIIGLRCGDGVHLGWQEQCDDGNEDDDDGCDRACNLAPHRAFTDPHKTLPVEGLTITCSGWHCWRFAVLSEGPHRVVMNHQHLEMTSEEADIG</sequence>
<feature type="non-terminal residue" evidence="4">
    <location>
        <position position="1"/>
    </location>
</feature>
<dbReference type="InterPro" id="IPR011936">
    <property type="entry name" value="Myxo_disulph_rpt"/>
</dbReference>
<dbReference type="EMBL" id="JABANO010037514">
    <property type="protein sequence ID" value="KAF4700061.1"/>
    <property type="molecule type" value="Genomic_DNA"/>
</dbReference>
<evidence type="ECO:0000256" key="1">
    <source>
        <dbReference type="ARBA" id="ARBA00022729"/>
    </source>
</evidence>
<gene>
    <name evidence="4" type="ORF">FOZ63_003281</name>
</gene>
<proteinExistence type="predicted"/>
<keyword evidence="3" id="KW-1015">Disulfide bond</keyword>
<dbReference type="InterPro" id="IPR043543">
    <property type="entry name" value="PAPPA/PAPPA2"/>
</dbReference>
<dbReference type="NCBIfam" id="TIGR02232">
    <property type="entry name" value="myxo_disulf_rpt"/>
    <property type="match status" value="4"/>
</dbReference>
<dbReference type="GO" id="GO:0004222">
    <property type="term" value="F:metalloendopeptidase activity"/>
    <property type="evidence" value="ECO:0007669"/>
    <property type="project" value="TreeGrafter"/>
</dbReference>
<dbReference type="PANTHER" id="PTHR46130">
    <property type="entry name" value="LAMGL DOMAIN-CONTAINING PROTEIN"/>
    <property type="match status" value="1"/>
</dbReference>